<dbReference type="GO" id="GO:0016281">
    <property type="term" value="C:eukaryotic translation initiation factor 4F complex"/>
    <property type="evidence" value="ECO:0007669"/>
    <property type="project" value="TreeGrafter"/>
</dbReference>
<dbReference type="AlphaFoldDB" id="A0A6C0DV79"/>
<protein>
    <recommendedName>
        <fullName evidence="2">Eukaryotic translation initiation factor 4E</fullName>
    </recommendedName>
</protein>
<dbReference type="Gene3D" id="3.30.760.10">
    <property type="entry name" value="RNA Cap, Translation Initiation Factor Eif4e"/>
    <property type="match status" value="1"/>
</dbReference>
<dbReference type="GO" id="GO:0000340">
    <property type="term" value="F:RNA 7-methylguanosine cap binding"/>
    <property type="evidence" value="ECO:0007669"/>
    <property type="project" value="TreeGrafter"/>
</dbReference>
<dbReference type="InterPro" id="IPR023398">
    <property type="entry name" value="TIF_eIF4e-like"/>
</dbReference>
<accession>A0A6C0DV79</accession>
<sequence>MSSLVDISKMNSDSAIPTGPWTLYFHSPEETKWTLNTFINLGPMKTWGEFWTVIDTLKQDSLSDGMFFMMRDPSPPLWESHHHIRGGCYSFRCQKKDAAETYLNYIIASMLGSLSGHNENRINGISISPKRGFNIVKVWNTDAQKFNNPSNLNSNVCVSIRDSDIMYTPFVQKKM</sequence>
<organism evidence="1">
    <name type="scientific">viral metagenome</name>
    <dbReference type="NCBI Taxonomy" id="1070528"/>
    <lineage>
        <taxon>unclassified sequences</taxon>
        <taxon>metagenomes</taxon>
        <taxon>organismal metagenomes</taxon>
    </lineage>
</organism>
<dbReference type="SUPFAM" id="SSF55418">
    <property type="entry name" value="eIF4e-like"/>
    <property type="match status" value="1"/>
</dbReference>
<name>A0A6C0DV79_9ZZZZ</name>
<evidence type="ECO:0000313" key="1">
    <source>
        <dbReference type="EMBL" id="QHT20173.1"/>
    </source>
</evidence>
<dbReference type="EMBL" id="MN739677">
    <property type="protein sequence ID" value="QHT20173.1"/>
    <property type="molecule type" value="Genomic_DNA"/>
</dbReference>
<proteinExistence type="predicted"/>
<dbReference type="PANTHER" id="PTHR11960">
    <property type="entry name" value="EUKARYOTIC TRANSLATION INITIATION FACTOR 4E RELATED"/>
    <property type="match status" value="1"/>
</dbReference>
<dbReference type="InterPro" id="IPR001040">
    <property type="entry name" value="TIF_eIF_4E"/>
</dbReference>
<dbReference type="GO" id="GO:0003743">
    <property type="term" value="F:translation initiation factor activity"/>
    <property type="evidence" value="ECO:0007669"/>
    <property type="project" value="InterPro"/>
</dbReference>
<dbReference type="Pfam" id="PF01652">
    <property type="entry name" value="IF4E"/>
    <property type="match status" value="1"/>
</dbReference>
<evidence type="ECO:0008006" key="2">
    <source>
        <dbReference type="Google" id="ProtNLM"/>
    </source>
</evidence>
<reference evidence="1" key="1">
    <citation type="journal article" date="2020" name="Nature">
        <title>Giant virus diversity and host interactions through global metagenomics.</title>
        <authorList>
            <person name="Schulz F."/>
            <person name="Roux S."/>
            <person name="Paez-Espino D."/>
            <person name="Jungbluth S."/>
            <person name="Walsh D.A."/>
            <person name="Denef V.J."/>
            <person name="McMahon K.D."/>
            <person name="Konstantinidis K.T."/>
            <person name="Eloe-Fadrosh E.A."/>
            <person name="Kyrpides N.C."/>
            <person name="Woyke T."/>
        </authorList>
    </citation>
    <scope>NUCLEOTIDE SEQUENCE</scope>
    <source>
        <strain evidence="1">GVMAG-M-3300023174-60</strain>
    </source>
</reference>